<dbReference type="Pfam" id="PF01476">
    <property type="entry name" value="LysM"/>
    <property type="match status" value="1"/>
</dbReference>
<evidence type="ECO:0000259" key="2">
    <source>
        <dbReference type="PROSITE" id="PS51782"/>
    </source>
</evidence>
<dbReference type="SMART" id="SM00257">
    <property type="entry name" value="LysM"/>
    <property type="match status" value="1"/>
</dbReference>
<dbReference type="EMBL" id="JBHLTC010000029">
    <property type="protein sequence ID" value="MFC0626872.1"/>
    <property type="molecule type" value="Genomic_DNA"/>
</dbReference>
<dbReference type="Proteomes" id="UP001589890">
    <property type="component" value="Unassembled WGS sequence"/>
</dbReference>
<dbReference type="RefSeq" id="WP_380050942.1">
    <property type="nucleotide sequence ID" value="NZ_JBHLTC010000029.1"/>
</dbReference>
<feature type="domain" description="LysM" evidence="2">
    <location>
        <begin position="234"/>
        <end position="280"/>
    </location>
</feature>
<organism evidence="3 4">
    <name type="scientific">Kribbella deserti</name>
    <dbReference type="NCBI Taxonomy" id="1926257"/>
    <lineage>
        <taxon>Bacteria</taxon>
        <taxon>Bacillati</taxon>
        <taxon>Actinomycetota</taxon>
        <taxon>Actinomycetes</taxon>
        <taxon>Propionibacteriales</taxon>
        <taxon>Kribbellaceae</taxon>
        <taxon>Kribbella</taxon>
    </lineage>
</organism>
<protein>
    <submittedName>
        <fullName evidence="3">LysM peptidoglycan-binding domain-containing protein</fullName>
    </submittedName>
</protein>
<keyword evidence="4" id="KW-1185">Reference proteome</keyword>
<dbReference type="CDD" id="cd00118">
    <property type="entry name" value="LysM"/>
    <property type="match status" value="1"/>
</dbReference>
<feature type="compositionally biased region" description="Pro residues" evidence="1">
    <location>
        <begin position="208"/>
        <end position="231"/>
    </location>
</feature>
<evidence type="ECO:0000313" key="4">
    <source>
        <dbReference type="Proteomes" id="UP001589890"/>
    </source>
</evidence>
<dbReference type="SUPFAM" id="SSF54106">
    <property type="entry name" value="LysM domain"/>
    <property type="match status" value="1"/>
</dbReference>
<dbReference type="InterPro" id="IPR036779">
    <property type="entry name" value="LysM_dom_sf"/>
</dbReference>
<name>A0ABV6QTD4_9ACTN</name>
<sequence length="282" mass="30704">MAKSGPQRFPGASVDNFWQSKWGGDPMESRIVVWHTTEGTSLPGYEQGGKAPNFTAVPNFTARKLVWHQHFDFDVSSRALRNLSGGVETNTLHAVQVELVGTCDPKTHAEWKASKIPHLFTPALPDWVLRDLATFARWANVQHQIPLSSNVSWKPFDASFGAGNGVRMTPAKWRTFKGHCGHMHVPENSHGDPGTLPIARILGLAKSPAPPRPAAPRPSVPRPSVPRPPVARPKVHVVRSGETLSGIAKAHRITLAALLTANPSLKPNPNLIRAGQKLRLPA</sequence>
<reference evidence="3 4" key="1">
    <citation type="submission" date="2024-09" db="EMBL/GenBank/DDBJ databases">
        <authorList>
            <person name="Sun Q."/>
            <person name="Mori K."/>
        </authorList>
    </citation>
    <scope>NUCLEOTIDE SEQUENCE [LARGE SCALE GENOMIC DNA]</scope>
    <source>
        <strain evidence="3 4">CGMCC 1.15906</strain>
    </source>
</reference>
<gene>
    <name evidence="3" type="ORF">ACFFGN_22520</name>
</gene>
<accession>A0ABV6QTD4</accession>
<dbReference type="PROSITE" id="PS51782">
    <property type="entry name" value="LYSM"/>
    <property type="match status" value="1"/>
</dbReference>
<evidence type="ECO:0000313" key="3">
    <source>
        <dbReference type="EMBL" id="MFC0626872.1"/>
    </source>
</evidence>
<dbReference type="Gene3D" id="3.10.350.10">
    <property type="entry name" value="LysM domain"/>
    <property type="match status" value="1"/>
</dbReference>
<dbReference type="InterPro" id="IPR018392">
    <property type="entry name" value="LysM"/>
</dbReference>
<feature type="region of interest" description="Disordered" evidence="1">
    <location>
        <begin position="206"/>
        <end position="232"/>
    </location>
</feature>
<proteinExistence type="predicted"/>
<evidence type="ECO:0000256" key="1">
    <source>
        <dbReference type="SAM" id="MobiDB-lite"/>
    </source>
</evidence>
<comment type="caution">
    <text evidence="3">The sequence shown here is derived from an EMBL/GenBank/DDBJ whole genome shotgun (WGS) entry which is preliminary data.</text>
</comment>